<reference evidence="2" key="2">
    <citation type="submission" date="2020-05" db="UniProtKB">
        <authorList>
            <consortium name="EnsemblMetazoa"/>
        </authorList>
    </citation>
    <scope>IDENTIFICATION</scope>
    <source>
        <strain evidence="2">IAEA</strain>
    </source>
</reference>
<dbReference type="PROSITE" id="PS50012">
    <property type="entry name" value="RCC1_3"/>
    <property type="match status" value="2"/>
</dbReference>
<dbReference type="InterPro" id="IPR052830">
    <property type="entry name" value="RCC1_domain-containing"/>
</dbReference>
<dbReference type="VEuPathDB" id="VectorBase:GBRI007157"/>
<sequence length="370" mass="40750">MLVSGFNGFGQFRGGRKLQKFEDTIVESADNVSRDILLSCSWSCTAFAYDNNLYLKGFFAEKTNNCRKLTTTENIKSLALNDRFCLVLLNNGKLYKLNLSIDSVLEELKFTLDNQIAPQKRSIFGECKSKSSFSLEIAFVACGNNITVAISNNNVVFNGITQAYEFPQHMHTKELQCGFEHAVLLNTNGDIFTWGNGWRGQLGQAILGRHETPTIVDALAGLKIISIAAGGWHSAAISAFGDLYTWGFNSNGQLGLRVFKNSSSLIKEPSVYPLPQIIDLPECICSQSVDTDDSTVSCAPFKVLAGGRHTLIIKNCGALFACGWNAHSQLGLTSDRDYVDNLQYVLSISKHLMESKVYCGSWCTIIKNNS</sequence>
<dbReference type="PRINTS" id="PR00633">
    <property type="entry name" value="RCCNDNSATION"/>
</dbReference>
<reference evidence="3" key="1">
    <citation type="submission" date="2014-03" db="EMBL/GenBank/DDBJ databases">
        <authorList>
            <person name="Aksoy S."/>
            <person name="Warren W."/>
            <person name="Wilson R.K."/>
        </authorList>
    </citation>
    <scope>NUCLEOTIDE SEQUENCE [LARGE SCALE GENOMIC DNA]</scope>
    <source>
        <strain evidence="3">IAEA</strain>
    </source>
</reference>
<name>A0A1A9W5P2_9MUSC</name>
<evidence type="ECO:0008006" key="4">
    <source>
        <dbReference type="Google" id="ProtNLM"/>
    </source>
</evidence>
<dbReference type="EnsemblMetazoa" id="GBRI007157-RA">
    <property type="protein sequence ID" value="GBRI007157-PA"/>
    <property type="gene ID" value="GBRI007157"/>
</dbReference>
<dbReference type="Pfam" id="PF00415">
    <property type="entry name" value="RCC1"/>
    <property type="match status" value="2"/>
</dbReference>
<dbReference type="PANTHER" id="PTHR46849">
    <property type="entry name" value="RCC1 DOMAIN-CONTAINING PROTEIN 1"/>
    <property type="match status" value="1"/>
</dbReference>
<evidence type="ECO:0000313" key="2">
    <source>
        <dbReference type="EnsemblMetazoa" id="GBRI007157-PA"/>
    </source>
</evidence>
<evidence type="ECO:0000256" key="1">
    <source>
        <dbReference type="PROSITE-ProRule" id="PRU00235"/>
    </source>
</evidence>
<accession>A0A1A9W5P2</accession>
<evidence type="ECO:0000313" key="3">
    <source>
        <dbReference type="Proteomes" id="UP000091820"/>
    </source>
</evidence>
<protein>
    <recommendedName>
        <fullName evidence="4">RCC1 domain-containing protein 1</fullName>
    </recommendedName>
</protein>
<dbReference type="PROSITE" id="PS00626">
    <property type="entry name" value="RCC1_2"/>
    <property type="match status" value="1"/>
</dbReference>
<feature type="repeat" description="RCC1" evidence="1">
    <location>
        <begin position="241"/>
        <end position="316"/>
    </location>
</feature>
<dbReference type="SUPFAM" id="SSF50985">
    <property type="entry name" value="RCC1/BLIP-II"/>
    <property type="match status" value="1"/>
</dbReference>
<dbReference type="Gene3D" id="2.130.10.30">
    <property type="entry name" value="Regulator of chromosome condensation 1/beta-lactamase-inhibitor protein II"/>
    <property type="match status" value="1"/>
</dbReference>
<dbReference type="PANTHER" id="PTHR46849:SF1">
    <property type="entry name" value="RCC1 DOMAIN-CONTAINING PROTEIN 1"/>
    <property type="match status" value="1"/>
</dbReference>
<dbReference type="InterPro" id="IPR009091">
    <property type="entry name" value="RCC1/BLIP-II"/>
</dbReference>
<keyword evidence="3" id="KW-1185">Reference proteome</keyword>
<organism evidence="2 3">
    <name type="scientific">Glossina brevipalpis</name>
    <dbReference type="NCBI Taxonomy" id="37001"/>
    <lineage>
        <taxon>Eukaryota</taxon>
        <taxon>Metazoa</taxon>
        <taxon>Ecdysozoa</taxon>
        <taxon>Arthropoda</taxon>
        <taxon>Hexapoda</taxon>
        <taxon>Insecta</taxon>
        <taxon>Pterygota</taxon>
        <taxon>Neoptera</taxon>
        <taxon>Endopterygota</taxon>
        <taxon>Diptera</taxon>
        <taxon>Brachycera</taxon>
        <taxon>Muscomorpha</taxon>
        <taxon>Hippoboscoidea</taxon>
        <taxon>Glossinidae</taxon>
        <taxon>Glossina</taxon>
    </lineage>
</organism>
<dbReference type="InterPro" id="IPR000408">
    <property type="entry name" value="Reg_chr_condens"/>
</dbReference>
<dbReference type="AlphaFoldDB" id="A0A1A9W5P2"/>
<dbReference type="Proteomes" id="UP000091820">
    <property type="component" value="Unassembled WGS sequence"/>
</dbReference>
<feature type="repeat" description="RCC1" evidence="1">
    <location>
        <begin position="189"/>
        <end position="240"/>
    </location>
</feature>
<dbReference type="STRING" id="37001.A0A1A9W5P2"/>
<proteinExistence type="predicted"/>